<dbReference type="PANTHER" id="PTHR12658:SF0">
    <property type="entry name" value="TUBULIN-SPECIFIC CHAPERONE D"/>
    <property type="match status" value="1"/>
</dbReference>
<dbReference type="InterPro" id="IPR033162">
    <property type="entry name" value="TBCD"/>
</dbReference>
<evidence type="ECO:0000256" key="1">
    <source>
        <dbReference type="ARBA" id="ARBA00023186"/>
    </source>
</evidence>
<dbReference type="InterPro" id="IPR022577">
    <property type="entry name" value="TBCD_C"/>
</dbReference>
<dbReference type="InterPro" id="IPR011989">
    <property type="entry name" value="ARM-like"/>
</dbReference>
<dbReference type="Pfam" id="PF12612">
    <property type="entry name" value="TFCD_C"/>
    <property type="match status" value="1"/>
</dbReference>
<evidence type="ECO:0000313" key="6">
    <source>
        <dbReference type="Proteomes" id="UP001489004"/>
    </source>
</evidence>
<dbReference type="AlphaFoldDB" id="A0AAW1PL06"/>
<dbReference type="SUPFAM" id="SSF48371">
    <property type="entry name" value="ARM repeat"/>
    <property type="match status" value="1"/>
</dbReference>
<evidence type="ECO:0000259" key="4">
    <source>
        <dbReference type="Pfam" id="PF25767"/>
    </source>
</evidence>
<feature type="region of interest" description="Disordered" evidence="2">
    <location>
        <begin position="339"/>
        <end position="362"/>
    </location>
</feature>
<evidence type="ECO:0000256" key="2">
    <source>
        <dbReference type="SAM" id="MobiDB-lite"/>
    </source>
</evidence>
<feature type="compositionally biased region" description="Polar residues" evidence="2">
    <location>
        <begin position="897"/>
        <end position="916"/>
    </location>
</feature>
<evidence type="ECO:0000313" key="5">
    <source>
        <dbReference type="EMBL" id="KAK9814241.1"/>
    </source>
</evidence>
<protein>
    <recommendedName>
        <fullName evidence="7">Tubulin-specific chaperone D</fullName>
    </recommendedName>
</protein>
<feature type="region of interest" description="Disordered" evidence="2">
    <location>
        <begin position="895"/>
        <end position="918"/>
    </location>
</feature>
<proteinExistence type="predicted"/>
<keyword evidence="1" id="KW-0143">Chaperone</keyword>
<evidence type="ECO:0000259" key="3">
    <source>
        <dbReference type="Pfam" id="PF12612"/>
    </source>
</evidence>
<dbReference type="EMBL" id="JALJOR010000007">
    <property type="protein sequence ID" value="KAK9814241.1"/>
    <property type="molecule type" value="Genomic_DNA"/>
</dbReference>
<keyword evidence="6" id="KW-1185">Reference proteome</keyword>
<comment type="caution">
    <text evidence="5">The sequence shown here is derived from an EMBL/GenBank/DDBJ whole genome shotgun (WGS) entry which is preliminary data.</text>
</comment>
<dbReference type="GO" id="GO:0048487">
    <property type="term" value="F:beta-tubulin binding"/>
    <property type="evidence" value="ECO:0007669"/>
    <property type="project" value="InterPro"/>
</dbReference>
<accession>A0AAW1PL06</accession>
<dbReference type="Pfam" id="PF23579">
    <property type="entry name" value="ARM_TBCD"/>
    <property type="match status" value="1"/>
</dbReference>
<name>A0AAW1PL06_9CHLO</name>
<feature type="domain" description="Tubulin-folding cofactor D C-terminal" evidence="3">
    <location>
        <begin position="938"/>
        <end position="1122"/>
    </location>
</feature>
<feature type="domain" description="Tubulin-folding cofactor D ARM repeats" evidence="4">
    <location>
        <begin position="292"/>
        <end position="551"/>
    </location>
</feature>
<dbReference type="Proteomes" id="UP001489004">
    <property type="component" value="Unassembled WGS sequence"/>
</dbReference>
<dbReference type="PANTHER" id="PTHR12658">
    <property type="entry name" value="BETA-TUBULIN COFACTOR D"/>
    <property type="match status" value="1"/>
</dbReference>
<dbReference type="Pfam" id="PF25767">
    <property type="entry name" value="ARM_TBCD_2nd"/>
    <property type="match status" value="1"/>
</dbReference>
<dbReference type="Gene3D" id="1.25.10.10">
    <property type="entry name" value="Leucine-rich Repeat Variant"/>
    <property type="match status" value="2"/>
</dbReference>
<evidence type="ECO:0008006" key="7">
    <source>
        <dbReference type="Google" id="ProtNLM"/>
    </source>
</evidence>
<dbReference type="GO" id="GO:0007023">
    <property type="term" value="P:post-chaperonin tubulin folding pathway"/>
    <property type="evidence" value="ECO:0007669"/>
    <property type="project" value="InterPro"/>
</dbReference>
<sequence>MDGAFECIRECTYVEEADELNSLIGQAVANQGEQCAAGFPRFWQILQKYQEQSQLLDPHLDAFVTPLAGLLRAQAAAAQPSLLCIHTISSYLWTVASVRGYKTIVKFFPNEAADLEPVVALLVQLAAQGTAPSGGVESKGEGVWEAQCVLMLWLSQLVLIPFDLATVDTSLSNLAATDRMPEVPPVVQQILVLCRSYLASPGSIREMAALLVGRLLTRPDMAPALRQFLAWAHTALHSDGPEAVFVIPGAAHALAAIFKLGQRQWILPIAPVVWPAAAQLVRSPAAASNVLARKLAIKLVQRVGLTFLAPCLASWRYQRGHVSLTDTLARPTASGSLAAPSVAPAANGSPRPSGALLQAAHAAGSADDDAGEEVEVADEVEEVVEMLLVALRDKDTVVRWSAAKGLGRVTGRLPKELGDQVAESVLDTFAGAGESDTAWHGGCLALAELAQRGLLLPARLVATTPIIAQALQYDVRRGPHSVGAHVRDAAAYVCWAFARAYSADVMAGSIASLAPALLTTACYDREVNCRRAASAAFQESLGRQGTFPHGIDIVTAADYFTLSTRTQAYLTVAPYVAHFPEYQAALAEHLLHTKLRHWEQALRELTAKALAALVPTNLAFFATTAVDCLIPLCLDSVLEVRHGAGLGLGEVMLALHRHGQALSPERQAAVAGVVPAIEKARLYRGKGGELMRSAVCRLMECTALLALPLTPQQHIKLHDSIDENLRHPSASIQKAAAAALHAFSRSYLTVTSADNLKRTVHKYVAGLHDANVAIRRGYASALGALPKLLLQPTLRTVLDSLAGATQVEEDAEDRDAESRVCAVNALAAVALEVFGGAEGQGVQPVVVERIAPSLLAALDDYSTDNRGDVGSWVREAAMGALQRLLVLLARHSHGQEPVSSGMQPSSHEGEAASSSDIPAHSVVSAADQRAQLQGLTAQVTIALVKQAVERIARLREAAGRHLKTLLEVQPGLEGIPARSALEAAVLLEDVGSFATLEALPRLALLVVQEDYREAVLEGLAASIGGLDASLTRSASAALVQVLTATSPDGGQSSLLAAVASCLLAIWAHHARSPRMANPLLRTLDLLYSQTPLATLQPGSSDIPERVLDLVKAEVRQCRDIPRLCAAVNVLNHLAALPDPVRSAALQALLTLLLNNFPKVRKYTAEQLYVRVLSLEGDPSIDDAQADSLLDLLTETAWDGPLEVIRAARASLYAPLGLTQAAVPVRQPKAIGGADVRVARADENASYQSLIDNVERGGQ</sequence>
<dbReference type="InterPro" id="IPR016024">
    <property type="entry name" value="ARM-type_fold"/>
</dbReference>
<dbReference type="InterPro" id="IPR058033">
    <property type="entry name" value="ARM_TBCD_2nd"/>
</dbReference>
<gene>
    <name evidence="5" type="ORF">WJX72_002759</name>
</gene>
<dbReference type="GO" id="GO:0005096">
    <property type="term" value="F:GTPase activator activity"/>
    <property type="evidence" value="ECO:0007669"/>
    <property type="project" value="InterPro"/>
</dbReference>
<dbReference type="GO" id="GO:0000226">
    <property type="term" value="P:microtubule cytoskeleton organization"/>
    <property type="evidence" value="ECO:0007669"/>
    <property type="project" value="TreeGrafter"/>
</dbReference>
<reference evidence="5 6" key="1">
    <citation type="journal article" date="2024" name="Nat. Commun.">
        <title>Phylogenomics reveals the evolutionary origins of lichenization in chlorophyte algae.</title>
        <authorList>
            <person name="Puginier C."/>
            <person name="Libourel C."/>
            <person name="Otte J."/>
            <person name="Skaloud P."/>
            <person name="Haon M."/>
            <person name="Grisel S."/>
            <person name="Petersen M."/>
            <person name="Berrin J.G."/>
            <person name="Delaux P.M."/>
            <person name="Dal Grande F."/>
            <person name="Keller J."/>
        </authorList>
    </citation>
    <scope>NUCLEOTIDE SEQUENCE [LARGE SCALE GENOMIC DNA]</scope>
    <source>
        <strain evidence="5 6">SAG 2043</strain>
    </source>
</reference>
<dbReference type="GO" id="GO:0007021">
    <property type="term" value="P:tubulin complex assembly"/>
    <property type="evidence" value="ECO:0007669"/>
    <property type="project" value="InterPro"/>
</dbReference>
<organism evidence="5 6">
    <name type="scientific">[Myrmecia] bisecta</name>
    <dbReference type="NCBI Taxonomy" id="41462"/>
    <lineage>
        <taxon>Eukaryota</taxon>
        <taxon>Viridiplantae</taxon>
        <taxon>Chlorophyta</taxon>
        <taxon>core chlorophytes</taxon>
        <taxon>Trebouxiophyceae</taxon>
        <taxon>Trebouxiales</taxon>
        <taxon>Trebouxiaceae</taxon>
        <taxon>Myrmecia</taxon>
    </lineage>
</organism>